<evidence type="ECO:0000256" key="4">
    <source>
        <dbReference type="ARBA" id="ARBA00022475"/>
    </source>
</evidence>
<keyword evidence="16" id="KW-1185">Reference proteome</keyword>
<feature type="transmembrane region" description="Helical" evidence="13">
    <location>
        <begin position="12"/>
        <end position="35"/>
    </location>
</feature>
<keyword evidence="5" id="KW-0349">Heme</keyword>
<dbReference type="InterPro" id="IPR016174">
    <property type="entry name" value="Di-haem_cyt_TM"/>
</dbReference>
<keyword evidence="10" id="KW-0408">Iron</keyword>
<reference evidence="15 16" key="1">
    <citation type="submission" date="2020-05" db="EMBL/GenBank/DDBJ databases">
        <authorList>
            <person name="Kim M.K."/>
        </authorList>
    </citation>
    <scope>NUCLEOTIDE SEQUENCE [LARGE SCALE GENOMIC DNA]</scope>
    <source>
        <strain evidence="15 16">BT25</strain>
    </source>
</reference>
<evidence type="ECO:0000256" key="1">
    <source>
        <dbReference type="ARBA" id="ARBA00001970"/>
    </source>
</evidence>
<comment type="similarity">
    <text evidence="12">Belongs to the cytochrome b561 family.</text>
</comment>
<keyword evidence="11 13" id="KW-0472">Membrane</keyword>
<keyword evidence="6 13" id="KW-0812">Transmembrane</keyword>
<evidence type="ECO:0000256" key="5">
    <source>
        <dbReference type="ARBA" id="ARBA00022617"/>
    </source>
</evidence>
<keyword evidence="3" id="KW-0813">Transport</keyword>
<keyword evidence="8" id="KW-0249">Electron transport</keyword>
<evidence type="ECO:0000313" key="15">
    <source>
        <dbReference type="EMBL" id="NTS34007.1"/>
    </source>
</evidence>
<feature type="domain" description="Cytochrome b561 bacterial/Ni-hydrogenase" evidence="14">
    <location>
        <begin position="9"/>
        <end position="180"/>
    </location>
</feature>
<evidence type="ECO:0000256" key="10">
    <source>
        <dbReference type="ARBA" id="ARBA00023004"/>
    </source>
</evidence>
<feature type="transmembrane region" description="Helical" evidence="13">
    <location>
        <begin position="88"/>
        <end position="110"/>
    </location>
</feature>
<evidence type="ECO:0000256" key="11">
    <source>
        <dbReference type="ARBA" id="ARBA00023136"/>
    </source>
</evidence>
<comment type="caution">
    <text evidence="15">The sequence shown here is derived from an EMBL/GenBank/DDBJ whole genome shotgun (WGS) entry which is preliminary data.</text>
</comment>
<dbReference type="GO" id="GO:0022904">
    <property type="term" value="P:respiratory electron transport chain"/>
    <property type="evidence" value="ECO:0007669"/>
    <property type="project" value="InterPro"/>
</dbReference>
<dbReference type="SUPFAM" id="SSF81342">
    <property type="entry name" value="Transmembrane di-heme cytochromes"/>
    <property type="match status" value="1"/>
</dbReference>
<dbReference type="PANTHER" id="PTHR30529:SF1">
    <property type="entry name" value="CYTOCHROME B561 HOMOLOG 2"/>
    <property type="match status" value="1"/>
</dbReference>
<proteinExistence type="inferred from homology"/>
<evidence type="ECO:0000313" key="16">
    <source>
        <dbReference type="Proteomes" id="UP000550508"/>
    </source>
</evidence>
<dbReference type="GO" id="GO:0020037">
    <property type="term" value="F:heme binding"/>
    <property type="evidence" value="ECO:0007669"/>
    <property type="project" value="TreeGrafter"/>
</dbReference>
<comment type="cofactor">
    <cofactor evidence="1">
        <name>heme b</name>
        <dbReference type="ChEBI" id="CHEBI:60344"/>
    </cofactor>
</comment>
<evidence type="ECO:0000256" key="2">
    <source>
        <dbReference type="ARBA" id="ARBA00004651"/>
    </source>
</evidence>
<gene>
    <name evidence="15" type="ORF">HQ945_22365</name>
</gene>
<evidence type="ECO:0000256" key="9">
    <source>
        <dbReference type="ARBA" id="ARBA00022989"/>
    </source>
</evidence>
<dbReference type="PANTHER" id="PTHR30529">
    <property type="entry name" value="CYTOCHROME B561"/>
    <property type="match status" value="1"/>
</dbReference>
<dbReference type="GO" id="GO:0046872">
    <property type="term" value="F:metal ion binding"/>
    <property type="evidence" value="ECO:0007669"/>
    <property type="project" value="UniProtKB-KW"/>
</dbReference>
<evidence type="ECO:0000259" key="14">
    <source>
        <dbReference type="Pfam" id="PF01292"/>
    </source>
</evidence>
<dbReference type="RefSeq" id="WP_113280759.1">
    <property type="nucleotide sequence ID" value="NZ_JABUMX010000009.1"/>
</dbReference>
<evidence type="ECO:0000256" key="7">
    <source>
        <dbReference type="ARBA" id="ARBA00022723"/>
    </source>
</evidence>
<comment type="subcellular location">
    <subcellularLocation>
        <location evidence="2">Cell membrane</location>
        <topology evidence="2">Multi-pass membrane protein</topology>
    </subcellularLocation>
</comment>
<dbReference type="InterPro" id="IPR052168">
    <property type="entry name" value="Cytochrome_b561_oxidase"/>
</dbReference>
<evidence type="ECO:0000256" key="8">
    <source>
        <dbReference type="ARBA" id="ARBA00022982"/>
    </source>
</evidence>
<dbReference type="EMBL" id="JABUMX010000009">
    <property type="protein sequence ID" value="NTS34007.1"/>
    <property type="molecule type" value="Genomic_DNA"/>
</dbReference>
<dbReference type="AlphaFoldDB" id="A0A849W020"/>
<keyword evidence="9 13" id="KW-1133">Transmembrane helix</keyword>
<feature type="transmembrane region" description="Helical" evidence="13">
    <location>
        <begin position="47"/>
        <end position="67"/>
    </location>
</feature>
<accession>A0A849W020</accession>
<sequence>MLRNSKESFGLISILFHWIIGLIFIGQIALGYLMVRVSDFTLQFNLYQWHKSFGFLVLGLSTLRLLWKSANLRPRDPATLSPLERVAAHGAHVILYLSLFVVPLTGWAIASSSPLRIPTFMFDLVVIPSLPIAISDSAEAFWSASHAWLAYLSAAVAMLHILAALHHHFWKRDTILLRMLAPRAVRNGGRHAT</sequence>
<organism evidence="15 16">
    <name type="scientific">Phyllobacterium pellucidum</name>
    <dbReference type="NCBI Taxonomy" id="2740464"/>
    <lineage>
        <taxon>Bacteria</taxon>
        <taxon>Pseudomonadati</taxon>
        <taxon>Pseudomonadota</taxon>
        <taxon>Alphaproteobacteria</taxon>
        <taxon>Hyphomicrobiales</taxon>
        <taxon>Phyllobacteriaceae</taxon>
        <taxon>Phyllobacterium</taxon>
    </lineage>
</organism>
<keyword evidence="4" id="KW-1003">Cell membrane</keyword>
<dbReference type="InterPro" id="IPR011577">
    <property type="entry name" value="Cyt_b561_bac/Ni-Hgenase"/>
</dbReference>
<evidence type="ECO:0000256" key="12">
    <source>
        <dbReference type="ARBA" id="ARBA00037975"/>
    </source>
</evidence>
<dbReference type="Proteomes" id="UP000550508">
    <property type="component" value="Unassembled WGS sequence"/>
</dbReference>
<protein>
    <submittedName>
        <fullName evidence="15">Cytochrome b</fullName>
    </submittedName>
</protein>
<evidence type="ECO:0000256" key="6">
    <source>
        <dbReference type="ARBA" id="ARBA00022692"/>
    </source>
</evidence>
<dbReference type="Pfam" id="PF01292">
    <property type="entry name" value="Ni_hydr_CYTB"/>
    <property type="match status" value="1"/>
</dbReference>
<dbReference type="GO" id="GO:0005886">
    <property type="term" value="C:plasma membrane"/>
    <property type="evidence" value="ECO:0007669"/>
    <property type="project" value="UniProtKB-SubCell"/>
</dbReference>
<name>A0A849W020_9HYPH</name>
<evidence type="ECO:0000256" key="13">
    <source>
        <dbReference type="SAM" id="Phobius"/>
    </source>
</evidence>
<evidence type="ECO:0000256" key="3">
    <source>
        <dbReference type="ARBA" id="ARBA00022448"/>
    </source>
</evidence>
<dbReference type="GO" id="GO:0009055">
    <property type="term" value="F:electron transfer activity"/>
    <property type="evidence" value="ECO:0007669"/>
    <property type="project" value="InterPro"/>
</dbReference>
<keyword evidence="7" id="KW-0479">Metal-binding</keyword>
<feature type="transmembrane region" description="Helical" evidence="13">
    <location>
        <begin position="148"/>
        <end position="170"/>
    </location>
</feature>